<dbReference type="InterPro" id="IPR040676">
    <property type="entry name" value="DUF5641"/>
</dbReference>
<feature type="domain" description="DUF5641" evidence="1">
    <location>
        <begin position="183"/>
        <end position="265"/>
    </location>
</feature>
<dbReference type="RefSeq" id="XP_070142115.1">
    <property type="nucleotide sequence ID" value="XM_070286014.1"/>
</dbReference>
<protein>
    <recommendedName>
        <fullName evidence="1">DUF5641 domain-containing protein</fullName>
    </recommendedName>
</protein>
<evidence type="ECO:0000313" key="2">
    <source>
        <dbReference type="Proteomes" id="UP001652661"/>
    </source>
</evidence>
<organism evidence="2 3">
    <name type="scientific">Drosophila kikkawai</name>
    <name type="common">Fruit fly</name>
    <dbReference type="NCBI Taxonomy" id="30033"/>
    <lineage>
        <taxon>Eukaryota</taxon>
        <taxon>Metazoa</taxon>
        <taxon>Ecdysozoa</taxon>
        <taxon>Arthropoda</taxon>
        <taxon>Hexapoda</taxon>
        <taxon>Insecta</taxon>
        <taxon>Pterygota</taxon>
        <taxon>Neoptera</taxon>
        <taxon>Endopterygota</taxon>
        <taxon>Diptera</taxon>
        <taxon>Brachycera</taxon>
        <taxon>Muscomorpha</taxon>
        <taxon>Ephydroidea</taxon>
        <taxon>Drosophilidae</taxon>
        <taxon>Drosophila</taxon>
        <taxon>Sophophora</taxon>
    </lineage>
</organism>
<dbReference type="PANTHER" id="PTHR47331">
    <property type="entry name" value="PHD-TYPE DOMAIN-CONTAINING PROTEIN"/>
    <property type="match status" value="1"/>
</dbReference>
<sequence length="266" mass="30778">METLLTTFWEVEDLTCRVVKETDKLYEDIFVRTTTRSCDGKYIVSLPFKDSEHIDLGYSRSSAQAQFLRNETRLKKEPVLKDTYDSVIDLGHMKPVPPNTDTINFYLSHHAVFKPETTRKYTFEELSTLLAKIEAFLNSRPLAPMSEDPTDLLALTPSHFLVGGPLLATVEPEIKGASTSIINRWQHLKALHHQFRLRWKEEYLKELHKRTKWQVPTRNLNVGEMGIIKDDNLPSNEWRLGRNDFVFPGLDGHVRVLNIRTARGIF</sequence>
<gene>
    <name evidence="3" type="primary">LOC138928647</name>
</gene>
<dbReference type="GeneID" id="138928647"/>
<name>A0ABM4GHB5_DROKI</name>
<reference evidence="3" key="2">
    <citation type="submission" date="2025-08" db="UniProtKB">
        <authorList>
            <consortium name="RefSeq"/>
        </authorList>
    </citation>
    <scope>IDENTIFICATION</scope>
    <source>
        <strain evidence="3">14028-0561.14</strain>
        <tissue evidence="3">Whole fly</tissue>
    </source>
</reference>
<dbReference type="Proteomes" id="UP001652661">
    <property type="component" value="Chromosome 2L"/>
</dbReference>
<accession>A0ABM4GHB5</accession>
<dbReference type="PANTHER" id="PTHR47331:SF5">
    <property type="entry name" value="RIBONUCLEASE H"/>
    <property type="match status" value="1"/>
</dbReference>
<proteinExistence type="predicted"/>
<evidence type="ECO:0000259" key="1">
    <source>
        <dbReference type="Pfam" id="PF18701"/>
    </source>
</evidence>
<keyword evidence="2" id="KW-1185">Reference proteome</keyword>
<dbReference type="Pfam" id="PF18701">
    <property type="entry name" value="DUF5641"/>
    <property type="match status" value="1"/>
</dbReference>
<reference evidence="2" key="1">
    <citation type="submission" date="2025-05" db="UniProtKB">
        <authorList>
            <consortium name="RefSeq"/>
        </authorList>
    </citation>
    <scope>NUCLEOTIDE SEQUENCE [LARGE SCALE GENOMIC DNA]</scope>
    <source>
        <strain evidence="2">14028-0561.14</strain>
    </source>
</reference>
<evidence type="ECO:0000313" key="3">
    <source>
        <dbReference type="RefSeq" id="XP_070142115.1"/>
    </source>
</evidence>